<dbReference type="InterPro" id="IPR016186">
    <property type="entry name" value="C-type_lectin-like/link_sf"/>
</dbReference>
<keyword evidence="3" id="KW-0732">Signal</keyword>
<dbReference type="Pfam" id="PF00059">
    <property type="entry name" value="Lectin_C"/>
    <property type="match status" value="2"/>
</dbReference>
<dbReference type="CDD" id="cd00041">
    <property type="entry name" value="CUB"/>
    <property type="match status" value="1"/>
</dbReference>
<dbReference type="SUPFAM" id="SSF56436">
    <property type="entry name" value="C-type lectin-like"/>
    <property type="match status" value="2"/>
</dbReference>
<evidence type="ECO:0000256" key="2">
    <source>
        <dbReference type="PROSITE-ProRule" id="PRU00059"/>
    </source>
</evidence>
<dbReference type="Proteomes" id="UP000095282">
    <property type="component" value="Unplaced"/>
</dbReference>
<dbReference type="Pfam" id="PF00431">
    <property type="entry name" value="CUB"/>
    <property type="match status" value="1"/>
</dbReference>
<dbReference type="SMART" id="SM00034">
    <property type="entry name" value="CLECT"/>
    <property type="match status" value="2"/>
</dbReference>
<feature type="domain" description="C-type lectin" evidence="5">
    <location>
        <begin position="169"/>
        <end position="284"/>
    </location>
</feature>
<dbReference type="InterPro" id="IPR050976">
    <property type="entry name" value="Snaclec"/>
</dbReference>
<keyword evidence="6" id="KW-1185">Reference proteome</keyword>
<dbReference type="InterPro" id="IPR000859">
    <property type="entry name" value="CUB_dom"/>
</dbReference>
<evidence type="ECO:0000256" key="3">
    <source>
        <dbReference type="SAM" id="SignalP"/>
    </source>
</evidence>
<dbReference type="SMART" id="SM00042">
    <property type="entry name" value="CUB"/>
    <property type="match status" value="1"/>
</dbReference>
<protein>
    <submittedName>
        <fullName evidence="7">C-type LECtin</fullName>
    </submittedName>
</protein>
<dbReference type="PROSITE" id="PS01180">
    <property type="entry name" value="CUB"/>
    <property type="match status" value="1"/>
</dbReference>
<dbReference type="STRING" id="1561998.A0A1I7T6F6"/>
<dbReference type="PANTHER" id="PTHR22991">
    <property type="entry name" value="PROTEIN CBG13490"/>
    <property type="match status" value="1"/>
</dbReference>
<dbReference type="Gene3D" id="3.10.100.10">
    <property type="entry name" value="Mannose-Binding Protein A, subunit A"/>
    <property type="match status" value="2"/>
</dbReference>
<reference evidence="7" key="1">
    <citation type="submission" date="2016-11" db="UniProtKB">
        <authorList>
            <consortium name="WormBaseParasite"/>
        </authorList>
    </citation>
    <scope>IDENTIFICATION</scope>
</reference>
<dbReference type="InterPro" id="IPR016187">
    <property type="entry name" value="CTDL_fold"/>
</dbReference>
<evidence type="ECO:0000259" key="5">
    <source>
        <dbReference type="PROSITE" id="PS50041"/>
    </source>
</evidence>
<feature type="domain" description="C-type lectin" evidence="5">
    <location>
        <begin position="32"/>
        <end position="140"/>
    </location>
</feature>
<dbReference type="PANTHER" id="PTHR22991:SF41">
    <property type="entry name" value="CUB DOMAIN-CONTAINING PROTEIN-RELATED"/>
    <property type="match status" value="1"/>
</dbReference>
<organism evidence="6 7">
    <name type="scientific">Caenorhabditis tropicalis</name>
    <dbReference type="NCBI Taxonomy" id="1561998"/>
    <lineage>
        <taxon>Eukaryota</taxon>
        <taxon>Metazoa</taxon>
        <taxon>Ecdysozoa</taxon>
        <taxon>Nematoda</taxon>
        <taxon>Chromadorea</taxon>
        <taxon>Rhabditida</taxon>
        <taxon>Rhabditina</taxon>
        <taxon>Rhabditomorpha</taxon>
        <taxon>Rhabditoidea</taxon>
        <taxon>Rhabditidae</taxon>
        <taxon>Peloderinae</taxon>
        <taxon>Caenorhabditis</taxon>
    </lineage>
</organism>
<evidence type="ECO:0000259" key="4">
    <source>
        <dbReference type="PROSITE" id="PS01180"/>
    </source>
</evidence>
<comment type="caution">
    <text evidence="2">Lacks conserved residue(s) required for the propagation of feature annotation.</text>
</comment>
<feature type="chain" id="PRO_5009307097" evidence="3">
    <location>
        <begin position="17"/>
        <end position="413"/>
    </location>
</feature>
<dbReference type="InterPro" id="IPR001304">
    <property type="entry name" value="C-type_lectin-like"/>
</dbReference>
<feature type="domain" description="CUB" evidence="4">
    <location>
        <begin position="301"/>
        <end position="412"/>
    </location>
</feature>
<dbReference type="SUPFAM" id="SSF49854">
    <property type="entry name" value="Spermadhesin, CUB domain"/>
    <property type="match status" value="1"/>
</dbReference>
<feature type="signal peptide" evidence="3">
    <location>
        <begin position="1"/>
        <end position="16"/>
    </location>
</feature>
<evidence type="ECO:0000313" key="6">
    <source>
        <dbReference type="Proteomes" id="UP000095282"/>
    </source>
</evidence>
<keyword evidence="1" id="KW-1015">Disulfide bond</keyword>
<dbReference type="eggNOG" id="KOG4297">
    <property type="taxonomic scope" value="Eukaryota"/>
</dbReference>
<evidence type="ECO:0000313" key="7">
    <source>
        <dbReference type="WBParaSite" id="Csp11.Scaffold522.g2862.t1"/>
    </source>
</evidence>
<accession>A0A1I7T6F6</accession>
<dbReference type="CDD" id="cd00037">
    <property type="entry name" value="CLECT"/>
    <property type="match status" value="2"/>
</dbReference>
<evidence type="ECO:0000256" key="1">
    <source>
        <dbReference type="ARBA" id="ARBA00023157"/>
    </source>
</evidence>
<sequence>MKFLVFLLSLLALVTSFPTTVSPCPTGFSLLNDQICVKLIDTPRLYQDALTSCKSYPGGNLISIHNAIDNRALVNLANQLGTFTPIWVGLTCASLDPTSCSWEDGTGTSQVYNNFWSGNPQVSNGLNVYMLPSKSSSGKWVSADGATDVLSYFCEVPKTPTPGDCPNELNGQCYSFNENLLFEEDARSYCQEQCGDLVSIHSQQENDHVFSLFSSGFNQIWIGAMTDGSNGKYWSDGSYYDYSNYGDFTTGAGKCSTMQSTRGLFGDGQWNRNGCFEKNPFVCKWLKNFRLCSSSFNPNLCYGTHSFNGTGTMISPNYPNSYFGMATPCTYIFTAPIGHQAQIQFPQLNLDDGSSISLYSGADETIPIVQLTGSSAPSKQFISKTNVLKMVFQNGQSHFDPSTAWVASYGSSV</sequence>
<dbReference type="InterPro" id="IPR035914">
    <property type="entry name" value="Sperma_CUB_dom_sf"/>
</dbReference>
<name>A0A1I7T6F6_9PELO</name>
<dbReference type="WBParaSite" id="Csp11.Scaffold522.g2862.t1">
    <property type="protein sequence ID" value="Csp11.Scaffold522.g2862.t1"/>
    <property type="gene ID" value="Csp11.Scaffold522.g2862"/>
</dbReference>
<dbReference type="AlphaFoldDB" id="A0A1I7T6F6"/>
<proteinExistence type="predicted"/>
<dbReference type="PROSITE" id="PS50041">
    <property type="entry name" value="C_TYPE_LECTIN_2"/>
    <property type="match status" value="2"/>
</dbReference>
<dbReference type="Gene3D" id="2.60.120.290">
    <property type="entry name" value="Spermadhesin, CUB domain"/>
    <property type="match status" value="1"/>
</dbReference>